<keyword evidence="18" id="KW-0511">Multifunctional enzyme</keyword>
<gene>
    <name evidence="23" type="primary">ligD</name>
    <name evidence="23" type="ORF">C2L64_44895</name>
</gene>
<dbReference type="GO" id="GO:0006281">
    <property type="term" value="P:DNA repair"/>
    <property type="evidence" value="ECO:0007669"/>
    <property type="project" value="UniProtKB-KW"/>
</dbReference>
<dbReference type="GO" id="GO:0046872">
    <property type="term" value="F:metal ion binding"/>
    <property type="evidence" value="ECO:0007669"/>
    <property type="project" value="UniProtKB-KW"/>
</dbReference>
<dbReference type="CDD" id="cd07971">
    <property type="entry name" value="OBF_DNA_ligase_LigD"/>
    <property type="match status" value="1"/>
</dbReference>
<keyword evidence="6" id="KW-0540">Nuclease</keyword>
<feature type="domain" description="ATP-dependent DNA ligase family profile" evidence="22">
    <location>
        <begin position="241"/>
        <end position="333"/>
    </location>
</feature>
<dbReference type="SUPFAM" id="SSF56091">
    <property type="entry name" value="DNA ligase/mRNA capping enzyme, catalytic domain"/>
    <property type="match status" value="1"/>
</dbReference>
<dbReference type="GO" id="GO:0006310">
    <property type="term" value="P:DNA recombination"/>
    <property type="evidence" value="ECO:0007669"/>
    <property type="project" value="UniProtKB-KW"/>
</dbReference>
<dbReference type="InterPro" id="IPR012340">
    <property type="entry name" value="NA-bd_OB-fold"/>
</dbReference>
<evidence type="ECO:0000256" key="18">
    <source>
        <dbReference type="ARBA" id="ARBA00023268"/>
    </source>
</evidence>
<keyword evidence="5" id="KW-0548">Nucleotidyltransferase</keyword>
<dbReference type="GO" id="GO:0005524">
    <property type="term" value="F:ATP binding"/>
    <property type="evidence" value="ECO:0007669"/>
    <property type="project" value="UniProtKB-KW"/>
</dbReference>
<dbReference type="Pfam" id="PF01068">
    <property type="entry name" value="DNA_ligase_A_M"/>
    <property type="match status" value="1"/>
</dbReference>
<evidence type="ECO:0000256" key="13">
    <source>
        <dbReference type="ARBA" id="ARBA00022932"/>
    </source>
</evidence>
<dbReference type="NCBIfam" id="TIGR02776">
    <property type="entry name" value="NHEJ_ligase_prk"/>
    <property type="match status" value="1"/>
</dbReference>
<evidence type="ECO:0000256" key="4">
    <source>
        <dbReference type="ARBA" id="ARBA00022679"/>
    </source>
</evidence>
<dbReference type="GO" id="GO:0003887">
    <property type="term" value="F:DNA-directed DNA polymerase activity"/>
    <property type="evidence" value="ECO:0007669"/>
    <property type="project" value="UniProtKB-KW"/>
</dbReference>
<evidence type="ECO:0000256" key="11">
    <source>
        <dbReference type="ARBA" id="ARBA00022839"/>
    </source>
</evidence>
<dbReference type="Pfam" id="PF04679">
    <property type="entry name" value="DNA_ligase_A_C"/>
    <property type="match status" value="1"/>
</dbReference>
<dbReference type="PANTHER" id="PTHR42705:SF2">
    <property type="entry name" value="BIFUNCTIONAL NON-HOMOLOGOUS END JOINING PROTEIN LIGD"/>
    <property type="match status" value="1"/>
</dbReference>
<dbReference type="Pfam" id="PF21686">
    <property type="entry name" value="LigD_Prim-Pol"/>
    <property type="match status" value="1"/>
</dbReference>
<sequence>MAGGGLEGLEFGRLEDNILVFLELVPLDGIRTLDDGLMSGAIQLLTHPCAAILVQHVEADGGLGFRGREHAAGNRHKSEADGHRGDRTRSGHDILPLAGATGRSNFPARAPGWNSQCDAVGIWEAEQVARRTRVADQEDEGQVDSLPDIIRPQLATLVDRPPVGSNWSYEIKFDGYRMLCRIDNGAVRLFTRNGHDWTGKMPALAQALGRLSVSQAWIDGEVVVLSKADIPDFSALQNAFARRRTAGLTFFAFDLMFLNGRDLRRATLRDRRAALQQLLASVDDAQIRLSNTFTEGVESLLDSACRMGLEGLIGKRVDRPYTEGRSPDWIKVKCIRRQEFVVGGISRSAGAATGIRSLLLGVYERDGSFRYAGSARATLRPAQMRELHDRLEPVGETPFFNPPTPERDRVRVWMRPQVVVEVSFLEWTSSGEIRQGVLKALRDDKEAGEVHEEKPVAASAANKRRGASARVSGATITNASRIVDPSTGFTKADVVQYFDAVADYMLPYIKDRPLMIVRAPDGIEGEMFYQKHAEGQRLKAVTQLPPSMHPGHAPLLVANTREALLELAQLNTIEIHAWNATAPDLEHPDRFILDLDPDPQLDWNVMVEAATLTRVVLDELGLQSFCKTSGGKGVHITVPLAPVHTWEEVKGFSHAIARHLAKVIPQRFSAVSGPRNRIGKIFVDYLRNGRGATTAVALSPRARPGLPVSMPVSWGELPELGGAADWNVLTGLDEARSRWEGSAAFAVEQEITDIMRRAVGATD</sequence>
<feature type="region of interest" description="Disordered" evidence="21">
    <location>
        <begin position="65"/>
        <end position="90"/>
    </location>
</feature>
<dbReference type="NCBIfam" id="TIGR02778">
    <property type="entry name" value="ligD_pol"/>
    <property type="match status" value="1"/>
</dbReference>
<dbReference type="PROSITE" id="PS50160">
    <property type="entry name" value="DNA_LIGASE_A3"/>
    <property type="match status" value="1"/>
</dbReference>
<evidence type="ECO:0000256" key="16">
    <source>
        <dbReference type="ARBA" id="ARBA00023204"/>
    </source>
</evidence>
<name>A0AAN1JK41_9BURK</name>
<keyword evidence="4" id="KW-0808">Transferase</keyword>
<keyword evidence="11" id="KW-0269">Exonuclease</keyword>
<dbReference type="PANTHER" id="PTHR42705">
    <property type="entry name" value="BIFUNCTIONAL NON-HOMOLOGOUS END JOINING PROTEIN LIGD"/>
    <property type="match status" value="1"/>
</dbReference>
<dbReference type="NCBIfam" id="TIGR02779">
    <property type="entry name" value="NHEJ_ligase_lig"/>
    <property type="match status" value="1"/>
</dbReference>
<dbReference type="InterPro" id="IPR012310">
    <property type="entry name" value="DNA_ligase_ATP-dep_cent"/>
</dbReference>
<evidence type="ECO:0000256" key="21">
    <source>
        <dbReference type="SAM" id="MobiDB-lite"/>
    </source>
</evidence>
<evidence type="ECO:0000256" key="7">
    <source>
        <dbReference type="ARBA" id="ARBA00022723"/>
    </source>
</evidence>
<evidence type="ECO:0000256" key="20">
    <source>
        <dbReference type="ARBA" id="ARBA00034003"/>
    </source>
</evidence>
<dbReference type="CDD" id="cd07906">
    <property type="entry name" value="Adenylation_DNA_ligase_LigD_LigC"/>
    <property type="match status" value="1"/>
</dbReference>
<comment type="cofactor">
    <cofactor evidence="1">
        <name>Mn(2+)</name>
        <dbReference type="ChEBI" id="CHEBI:29035"/>
    </cofactor>
</comment>
<evidence type="ECO:0000256" key="19">
    <source>
        <dbReference type="ARBA" id="ARBA00029943"/>
    </source>
</evidence>
<keyword evidence="7" id="KW-0479">Metal-binding</keyword>
<evidence type="ECO:0000256" key="17">
    <source>
        <dbReference type="ARBA" id="ARBA00023211"/>
    </source>
</evidence>
<dbReference type="Gene3D" id="3.90.920.10">
    <property type="entry name" value="DNA primase, PRIM domain"/>
    <property type="match status" value="1"/>
</dbReference>
<dbReference type="EMBL" id="CP026108">
    <property type="protein sequence ID" value="AUT75523.1"/>
    <property type="molecule type" value="Genomic_DNA"/>
</dbReference>
<keyword evidence="10" id="KW-0378">Hydrolase</keyword>
<dbReference type="GO" id="GO:0003910">
    <property type="term" value="F:DNA ligase (ATP) activity"/>
    <property type="evidence" value="ECO:0007669"/>
    <property type="project" value="UniProtKB-EC"/>
</dbReference>
<evidence type="ECO:0000256" key="8">
    <source>
        <dbReference type="ARBA" id="ARBA00022741"/>
    </source>
</evidence>
<dbReference type="Gene3D" id="2.40.50.140">
    <property type="entry name" value="Nucleic acid-binding proteins"/>
    <property type="match status" value="1"/>
</dbReference>
<organism evidence="23 24">
    <name type="scientific">Paraburkholderia hospita</name>
    <dbReference type="NCBI Taxonomy" id="169430"/>
    <lineage>
        <taxon>Bacteria</taxon>
        <taxon>Pseudomonadati</taxon>
        <taxon>Pseudomonadota</taxon>
        <taxon>Betaproteobacteria</taxon>
        <taxon>Burkholderiales</taxon>
        <taxon>Burkholderiaceae</taxon>
        <taxon>Paraburkholderia</taxon>
    </lineage>
</organism>
<evidence type="ECO:0000256" key="9">
    <source>
        <dbReference type="ARBA" id="ARBA00022763"/>
    </source>
</evidence>
<evidence type="ECO:0000256" key="6">
    <source>
        <dbReference type="ARBA" id="ARBA00022722"/>
    </source>
</evidence>
<evidence type="ECO:0000256" key="10">
    <source>
        <dbReference type="ARBA" id="ARBA00022801"/>
    </source>
</evidence>
<dbReference type="SUPFAM" id="SSF50249">
    <property type="entry name" value="Nucleic acid-binding proteins"/>
    <property type="match status" value="1"/>
</dbReference>
<protein>
    <recommendedName>
        <fullName evidence="2">DNA ligase (ATP)</fullName>
        <ecNumber evidence="2">6.5.1.1</ecNumber>
    </recommendedName>
    <alternativeName>
        <fullName evidence="19">NHEJ DNA polymerase</fullName>
    </alternativeName>
</protein>
<evidence type="ECO:0000256" key="3">
    <source>
        <dbReference type="ARBA" id="ARBA00022598"/>
    </source>
</evidence>
<evidence type="ECO:0000256" key="12">
    <source>
        <dbReference type="ARBA" id="ARBA00022840"/>
    </source>
</evidence>
<dbReference type="InterPro" id="IPR014145">
    <property type="entry name" value="LigD_pol_dom"/>
</dbReference>
<keyword evidence="9" id="KW-0227">DNA damage</keyword>
<evidence type="ECO:0000256" key="15">
    <source>
        <dbReference type="ARBA" id="ARBA00023172"/>
    </source>
</evidence>
<dbReference type="Gene3D" id="3.30.1490.70">
    <property type="match status" value="1"/>
</dbReference>
<keyword evidence="3 23" id="KW-0436">Ligase</keyword>
<dbReference type="InterPro" id="IPR014143">
    <property type="entry name" value="NHEJ_ligase_prk"/>
</dbReference>
<feature type="compositionally biased region" description="Basic and acidic residues" evidence="21">
    <location>
        <begin position="66"/>
        <end position="90"/>
    </location>
</feature>
<dbReference type="KEGG" id="phs:C2L64_44895"/>
<keyword evidence="16" id="KW-0234">DNA repair</keyword>
<dbReference type="GO" id="GO:0003677">
    <property type="term" value="F:DNA binding"/>
    <property type="evidence" value="ECO:0007669"/>
    <property type="project" value="UniProtKB-KW"/>
</dbReference>
<dbReference type="GO" id="GO:0004527">
    <property type="term" value="F:exonuclease activity"/>
    <property type="evidence" value="ECO:0007669"/>
    <property type="project" value="UniProtKB-KW"/>
</dbReference>
<dbReference type="InterPro" id="IPR052171">
    <property type="entry name" value="NHEJ_LigD"/>
</dbReference>
<dbReference type="InterPro" id="IPR033651">
    <property type="entry name" value="PaeLigD_Pol-like"/>
</dbReference>
<dbReference type="InterPro" id="IPR014146">
    <property type="entry name" value="LigD_ligase_dom"/>
</dbReference>
<dbReference type="CDD" id="cd04862">
    <property type="entry name" value="PaeLigD_Pol_like"/>
    <property type="match status" value="1"/>
</dbReference>
<evidence type="ECO:0000256" key="2">
    <source>
        <dbReference type="ARBA" id="ARBA00012727"/>
    </source>
</evidence>
<dbReference type="Gene3D" id="3.30.470.30">
    <property type="entry name" value="DNA ligase/mRNA capping enzyme"/>
    <property type="match status" value="1"/>
</dbReference>
<accession>A0AAN1JK41</accession>
<keyword evidence="12" id="KW-0067">ATP-binding</keyword>
<dbReference type="InterPro" id="IPR012309">
    <property type="entry name" value="DNA_ligase_ATP-dep_C"/>
</dbReference>
<keyword evidence="15" id="KW-0233">DNA recombination</keyword>
<dbReference type="EC" id="6.5.1.1" evidence="2"/>
<keyword evidence="8" id="KW-0547">Nucleotide-binding</keyword>
<evidence type="ECO:0000256" key="5">
    <source>
        <dbReference type="ARBA" id="ARBA00022695"/>
    </source>
</evidence>
<dbReference type="Proteomes" id="UP000236649">
    <property type="component" value="Chromosome 4"/>
</dbReference>
<keyword evidence="14" id="KW-0238">DNA-binding</keyword>
<evidence type="ECO:0000313" key="24">
    <source>
        <dbReference type="Proteomes" id="UP000236649"/>
    </source>
</evidence>
<reference evidence="23 24" key="1">
    <citation type="submission" date="2018-01" db="EMBL/GenBank/DDBJ databases">
        <title>Species boundaries and ecological features among Paraburkholderia terrae DSMZ17804T, P. hospita DSMZ17164T and P. caribensis DSMZ13236T.</title>
        <authorList>
            <person name="Pratama A.A."/>
        </authorList>
    </citation>
    <scope>NUCLEOTIDE SEQUENCE [LARGE SCALE GENOMIC DNA]</scope>
    <source>
        <strain evidence="23 24">DSM 17164</strain>
    </source>
</reference>
<evidence type="ECO:0000313" key="23">
    <source>
        <dbReference type="EMBL" id="AUT75523.1"/>
    </source>
</evidence>
<keyword evidence="17" id="KW-0464">Manganese</keyword>
<evidence type="ECO:0000256" key="14">
    <source>
        <dbReference type="ARBA" id="ARBA00023125"/>
    </source>
</evidence>
<keyword evidence="13" id="KW-0239">DNA-directed DNA polymerase</keyword>
<evidence type="ECO:0000259" key="22">
    <source>
        <dbReference type="PROSITE" id="PS50160"/>
    </source>
</evidence>
<comment type="catalytic activity">
    <reaction evidence="20">
        <text>ATP + (deoxyribonucleotide)n-3'-hydroxyl + 5'-phospho-(deoxyribonucleotide)m = (deoxyribonucleotide)n+m + AMP + diphosphate.</text>
        <dbReference type="EC" id="6.5.1.1"/>
    </reaction>
</comment>
<evidence type="ECO:0000256" key="1">
    <source>
        <dbReference type="ARBA" id="ARBA00001936"/>
    </source>
</evidence>
<dbReference type="AlphaFoldDB" id="A0AAN1JK41"/>
<proteinExistence type="predicted"/>